<gene>
    <name evidence="2" type="ORF">LACBIDRAFT_330223</name>
</gene>
<keyword evidence="3" id="KW-1185">Reference proteome</keyword>
<dbReference type="EMBL" id="DS547115">
    <property type="protein sequence ID" value="EDR04982.1"/>
    <property type="molecule type" value="Genomic_DNA"/>
</dbReference>
<evidence type="ECO:0000313" key="2">
    <source>
        <dbReference type="EMBL" id="EDR04982.1"/>
    </source>
</evidence>
<dbReference type="GeneID" id="6079953"/>
<dbReference type="InterPro" id="IPR011009">
    <property type="entry name" value="Kinase-like_dom_sf"/>
</dbReference>
<dbReference type="InParanoid" id="B0DJZ4"/>
<dbReference type="KEGG" id="lbc:LACBIDRAFT_330223"/>
<reference evidence="2 3" key="1">
    <citation type="journal article" date="2008" name="Nature">
        <title>The genome of Laccaria bicolor provides insights into mycorrhizal symbiosis.</title>
        <authorList>
            <person name="Martin F."/>
            <person name="Aerts A."/>
            <person name="Ahren D."/>
            <person name="Brun A."/>
            <person name="Danchin E.G.J."/>
            <person name="Duchaussoy F."/>
            <person name="Gibon J."/>
            <person name="Kohler A."/>
            <person name="Lindquist E."/>
            <person name="Pereda V."/>
            <person name="Salamov A."/>
            <person name="Shapiro H.J."/>
            <person name="Wuyts J."/>
            <person name="Blaudez D."/>
            <person name="Buee M."/>
            <person name="Brokstein P."/>
            <person name="Canbaeck B."/>
            <person name="Cohen D."/>
            <person name="Courty P.E."/>
            <person name="Coutinho P.M."/>
            <person name="Delaruelle C."/>
            <person name="Detter J.C."/>
            <person name="Deveau A."/>
            <person name="DiFazio S."/>
            <person name="Duplessis S."/>
            <person name="Fraissinet-Tachet L."/>
            <person name="Lucic E."/>
            <person name="Frey-Klett P."/>
            <person name="Fourrey C."/>
            <person name="Feussner I."/>
            <person name="Gay G."/>
            <person name="Grimwood J."/>
            <person name="Hoegger P.J."/>
            <person name="Jain P."/>
            <person name="Kilaru S."/>
            <person name="Labbe J."/>
            <person name="Lin Y.C."/>
            <person name="Legue V."/>
            <person name="Le Tacon F."/>
            <person name="Marmeisse R."/>
            <person name="Melayah D."/>
            <person name="Montanini B."/>
            <person name="Muratet M."/>
            <person name="Nehls U."/>
            <person name="Niculita-Hirzel H."/>
            <person name="Oudot-Le Secq M.P."/>
            <person name="Peter M."/>
            <person name="Quesneville H."/>
            <person name="Rajashekar B."/>
            <person name="Reich M."/>
            <person name="Rouhier N."/>
            <person name="Schmutz J."/>
            <person name="Yin T."/>
            <person name="Chalot M."/>
            <person name="Henrissat B."/>
            <person name="Kuees U."/>
            <person name="Lucas S."/>
            <person name="Van de Peer Y."/>
            <person name="Podila G.K."/>
            <person name="Polle A."/>
            <person name="Pukkila P.J."/>
            <person name="Richardson P.M."/>
            <person name="Rouze P."/>
            <person name="Sanders I.R."/>
            <person name="Stajich J.E."/>
            <person name="Tunlid A."/>
            <person name="Tuskan G."/>
            <person name="Grigoriev I.V."/>
        </authorList>
    </citation>
    <scope>NUCLEOTIDE SEQUENCE [LARGE SCALE GENOMIC DNA]</scope>
    <source>
        <strain evidence="3">S238N-H82 / ATCC MYA-4686</strain>
    </source>
</reference>
<dbReference type="OrthoDB" id="3269050at2759"/>
<organism evidence="3">
    <name type="scientific">Laccaria bicolor (strain S238N-H82 / ATCC MYA-4686)</name>
    <name type="common">Bicoloured deceiver</name>
    <name type="synonym">Laccaria laccata var. bicolor</name>
    <dbReference type="NCBI Taxonomy" id="486041"/>
    <lineage>
        <taxon>Eukaryota</taxon>
        <taxon>Fungi</taxon>
        <taxon>Dikarya</taxon>
        <taxon>Basidiomycota</taxon>
        <taxon>Agaricomycotina</taxon>
        <taxon>Agaricomycetes</taxon>
        <taxon>Agaricomycetidae</taxon>
        <taxon>Agaricales</taxon>
        <taxon>Agaricineae</taxon>
        <taxon>Hydnangiaceae</taxon>
        <taxon>Laccaria</taxon>
    </lineage>
</organism>
<proteinExistence type="predicted"/>
<dbReference type="AlphaFoldDB" id="B0DJZ4"/>
<feature type="region of interest" description="Disordered" evidence="1">
    <location>
        <begin position="336"/>
        <end position="358"/>
    </location>
</feature>
<protein>
    <submittedName>
        <fullName evidence="2">Predicted protein</fullName>
    </submittedName>
</protein>
<dbReference type="RefSeq" id="XP_001884372.1">
    <property type="nucleotide sequence ID" value="XM_001884337.1"/>
</dbReference>
<dbReference type="Gene3D" id="1.10.510.10">
    <property type="entry name" value="Transferase(Phosphotransferase) domain 1"/>
    <property type="match status" value="1"/>
</dbReference>
<accession>B0DJZ4</accession>
<sequence length="374" mass="41609">MSSSNTPHSYPAGSRITLRLTGGTSLSLQVNKPFLPFTKSQVYLVSLSEPIHNLPSQIILKIFDPQTVDDRFPPPQTTLPAHPWTLDAETAAAQYREDVARGKRPDDFTVDLLYGEEEAEPYLWEEHYYRLLKESYESEVGALGRLESLQGTVVPKVFGTGSVIPPPNTRAILPLGVLIEYIPGIPLFDVKPGSGVNIPFEIVHPLIDAVKKFKDIGVFHSDINSHNVLVSPVLEAPERVVLIDFGCAGVREEGCGDEDWEMNSYTKTRISLPPVPYPVSNRSGYSKVTQSSQLKTVATSLLIPERYSRRSALRAQSNYLPRRRIIRKRSLCHLPRSSPVPSSSHMMPTSSPALVNNKPYGTNMEDSFTLLLRC</sequence>
<feature type="compositionally biased region" description="Low complexity" evidence="1">
    <location>
        <begin position="336"/>
        <end position="352"/>
    </location>
</feature>
<evidence type="ECO:0000313" key="3">
    <source>
        <dbReference type="Proteomes" id="UP000001194"/>
    </source>
</evidence>
<evidence type="ECO:0000256" key="1">
    <source>
        <dbReference type="SAM" id="MobiDB-lite"/>
    </source>
</evidence>
<dbReference type="Proteomes" id="UP000001194">
    <property type="component" value="Unassembled WGS sequence"/>
</dbReference>
<dbReference type="SUPFAM" id="SSF56112">
    <property type="entry name" value="Protein kinase-like (PK-like)"/>
    <property type="match status" value="1"/>
</dbReference>
<name>B0DJZ4_LACBS</name>
<dbReference type="HOGENOM" id="CLU_739807_0_0_1"/>